<dbReference type="InterPro" id="IPR011993">
    <property type="entry name" value="PH-like_dom_sf"/>
</dbReference>
<feature type="domain" description="EH" evidence="19">
    <location>
        <begin position="249"/>
        <end position="338"/>
    </location>
</feature>
<evidence type="ECO:0000256" key="2">
    <source>
        <dbReference type="ARBA" id="ARBA00004496"/>
    </source>
</evidence>
<dbReference type="InterPro" id="IPR001849">
    <property type="entry name" value="PH_domain"/>
</dbReference>
<feature type="compositionally biased region" description="Low complexity" evidence="14">
    <location>
        <begin position="403"/>
        <end position="433"/>
    </location>
</feature>
<evidence type="ECO:0000256" key="12">
    <source>
        <dbReference type="PROSITE-ProRule" id="PRU00192"/>
    </source>
</evidence>
<feature type="compositionally biased region" description="Low complexity" evidence="14">
    <location>
        <begin position="1274"/>
        <end position="1290"/>
    </location>
</feature>
<evidence type="ECO:0000256" key="10">
    <source>
        <dbReference type="ARBA" id="ARBA00023273"/>
    </source>
</evidence>
<dbReference type="CDD" id="cd00160">
    <property type="entry name" value="RhoGEF"/>
    <property type="match status" value="1"/>
</dbReference>
<dbReference type="Gene3D" id="2.30.29.30">
    <property type="entry name" value="Pleckstrin-homology domain (PH domain)/Phosphotyrosine-binding domain (PTB)"/>
    <property type="match status" value="1"/>
</dbReference>
<dbReference type="SUPFAM" id="SSF47473">
    <property type="entry name" value="EF-hand"/>
    <property type="match status" value="2"/>
</dbReference>
<dbReference type="VEuPathDB" id="FungiDB:RhiirFUN_003271"/>
<dbReference type="Gene3D" id="2.30.30.40">
    <property type="entry name" value="SH3 Domains"/>
    <property type="match status" value="2"/>
</dbReference>
<dbReference type="Pfam" id="PF00621">
    <property type="entry name" value="RhoGEF"/>
    <property type="match status" value="1"/>
</dbReference>
<evidence type="ECO:0000256" key="13">
    <source>
        <dbReference type="SAM" id="Coils"/>
    </source>
</evidence>
<dbReference type="InterPro" id="IPR000008">
    <property type="entry name" value="C2_dom"/>
</dbReference>
<dbReference type="GO" id="GO:0005509">
    <property type="term" value="F:calcium ion binding"/>
    <property type="evidence" value="ECO:0007669"/>
    <property type="project" value="InterPro"/>
</dbReference>
<evidence type="ECO:0000259" key="17">
    <source>
        <dbReference type="PROSITE" id="PS50004"/>
    </source>
</evidence>
<evidence type="ECO:0000259" key="19">
    <source>
        <dbReference type="PROSITE" id="PS50031"/>
    </source>
</evidence>
<dbReference type="Gene3D" id="1.20.900.10">
    <property type="entry name" value="Dbl homology (DH) domain"/>
    <property type="match status" value="1"/>
</dbReference>
<dbReference type="Pfam" id="PF16652">
    <property type="entry name" value="PH_13"/>
    <property type="match status" value="1"/>
</dbReference>
<dbReference type="Pfam" id="PF00018">
    <property type="entry name" value="SH3_1"/>
    <property type="match status" value="1"/>
</dbReference>
<feature type="compositionally biased region" description="Low complexity" evidence="14">
    <location>
        <begin position="790"/>
        <end position="810"/>
    </location>
</feature>
<dbReference type="InterPro" id="IPR035892">
    <property type="entry name" value="C2_domain_sf"/>
</dbReference>
<feature type="domain" description="DH" evidence="18">
    <location>
        <begin position="1719"/>
        <end position="1901"/>
    </location>
</feature>
<dbReference type="VEuPathDB" id="FungiDB:FUN_021476"/>
<dbReference type="InterPro" id="IPR001452">
    <property type="entry name" value="SH3_domain"/>
</dbReference>
<feature type="coiled-coil region" evidence="13">
    <location>
        <begin position="131"/>
        <end position="158"/>
    </location>
</feature>
<evidence type="ECO:0000256" key="1">
    <source>
        <dbReference type="ARBA" id="ARBA00004316"/>
    </source>
</evidence>
<accession>A0A2N0Q9Q6</accession>
<dbReference type="PROSITE" id="PS50222">
    <property type="entry name" value="EF_HAND_2"/>
    <property type="match status" value="1"/>
</dbReference>
<dbReference type="Pfam" id="PF12763">
    <property type="entry name" value="EH"/>
    <property type="match status" value="2"/>
</dbReference>
<feature type="compositionally biased region" description="Low complexity" evidence="14">
    <location>
        <begin position="1003"/>
        <end position="1014"/>
    </location>
</feature>
<dbReference type="PRINTS" id="PR00452">
    <property type="entry name" value="SH3DOMAIN"/>
</dbReference>
<dbReference type="PANTHER" id="PTHR46006:SF6">
    <property type="entry name" value="INTERSECTIN-2 ISOFORM X1"/>
    <property type="match status" value="1"/>
</dbReference>
<keyword evidence="9" id="KW-0770">Synapse</keyword>
<feature type="region of interest" description="Disordered" evidence="14">
    <location>
        <begin position="403"/>
        <end position="442"/>
    </location>
</feature>
<dbReference type="VEuPathDB" id="FungiDB:RhiirA1_462106"/>
<dbReference type="InterPro" id="IPR000261">
    <property type="entry name" value="EH_dom"/>
</dbReference>
<dbReference type="VEuPathDB" id="FungiDB:FUN_021443"/>
<dbReference type="InterPro" id="IPR036028">
    <property type="entry name" value="SH3-like_dom_sf"/>
</dbReference>
<dbReference type="PROSITE" id="PS50010">
    <property type="entry name" value="DH_2"/>
    <property type="match status" value="1"/>
</dbReference>
<feature type="compositionally biased region" description="Polar residues" evidence="14">
    <location>
        <begin position="1228"/>
        <end position="1250"/>
    </location>
</feature>
<evidence type="ECO:0000259" key="20">
    <source>
        <dbReference type="PROSITE" id="PS50222"/>
    </source>
</evidence>
<dbReference type="VEuPathDB" id="FungiDB:RhiirA1_396863"/>
<dbReference type="SMART" id="SM00027">
    <property type="entry name" value="EH"/>
    <property type="match status" value="2"/>
</dbReference>
<dbReference type="InterPro" id="IPR001331">
    <property type="entry name" value="GDS_CDC24_CS"/>
</dbReference>
<evidence type="ECO:0000259" key="21">
    <source>
        <dbReference type="PROSITE" id="PS51082"/>
    </source>
</evidence>
<organism evidence="22 23">
    <name type="scientific">Rhizophagus irregularis</name>
    <dbReference type="NCBI Taxonomy" id="588596"/>
    <lineage>
        <taxon>Eukaryota</taxon>
        <taxon>Fungi</taxon>
        <taxon>Fungi incertae sedis</taxon>
        <taxon>Mucoromycota</taxon>
        <taxon>Glomeromycotina</taxon>
        <taxon>Glomeromycetes</taxon>
        <taxon>Glomerales</taxon>
        <taxon>Glomeraceae</taxon>
        <taxon>Rhizophagus</taxon>
    </lineage>
</organism>
<dbReference type="InterPro" id="IPR051480">
    <property type="entry name" value="Endocytic_GEF_Adapter"/>
</dbReference>
<dbReference type="CDD" id="cd00030">
    <property type="entry name" value="C2"/>
    <property type="match status" value="1"/>
</dbReference>
<dbReference type="PROSITE" id="PS51082">
    <property type="entry name" value="WH2"/>
    <property type="match status" value="1"/>
</dbReference>
<protein>
    <recommendedName>
        <fullName evidence="3">Actin cytoskeleton-regulatory complex protein PAN1</fullName>
    </recommendedName>
    <alternativeName>
        <fullName evidence="4">Actin cytoskeleton-regulatory complex protein pan1</fullName>
    </alternativeName>
</protein>
<evidence type="ECO:0000256" key="5">
    <source>
        <dbReference type="ARBA" id="ARBA00022443"/>
    </source>
</evidence>
<dbReference type="GO" id="GO:0003779">
    <property type="term" value="F:actin binding"/>
    <property type="evidence" value="ECO:0007669"/>
    <property type="project" value="InterPro"/>
</dbReference>
<dbReference type="PROSITE" id="PS50031">
    <property type="entry name" value="EH"/>
    <property type="match status" value="2"/>
</dbReference>
<dbReference type="GO" id="GO:0005737">
    <property type="term" value="C:cytoplasm"/>
    <property type="evidence" value="ECO:0007669"/>
    <property type="project" value="UniProtKB-SubCell"/>
</dbReference>
<feature type="compositionally biased region" description="Basic and acidic residues" evidence="14">
    <location>
        <begin position="950"/>
        <end position="984"/>
    </location>
</feature>
<dbReference type="PANTHER" id="PTHR46006">
    <property type="entry name" value="RHO GUANINE NUCLEOTIDE EXCHANGE FACTOR AT 64C, ISOFORM A"/>
    <property type="match status" value="1"/>
</dbReference>
<dbReference type="Gene3D" id="2.60.40.150">
    <property type="entry name" value="C2 domain"/>
    <property type="match status" value="1"/>
</dbReference>
<dbReference type="InterPro" id="IPR002048">
    <property type="entry name" value="EF_hand_dom"/>
</dbReference>
<evidence type="ECO:0000313" key="23">
    <source>
        <dbReference type="Proteomes" id="UP000232722"/>
    </source>
</evidence>
<sequence length="2304" mass="258300">MYNNLQITYGQPPSSQPQIVAGATSGSEGGGPNIPNVRLSFITAPDQTTFEKLYVQGCVGGKYLTGEGAKEILVKSKLSAETLAQIWKLSNLTKNNYLTFPEFALAMYLTNLKLKKQDLPNTIPDNIRNEVMGVIEQIRVIEQELQKLHQKQQLQQQAPQIQRTISPSHNQMMSHPQQQQHTGMQVGPNIVQYSSNPSGIQNSPMISGMMPSMMPFTQRMLPQQNPPQQYSTTGIVGNAEIPWAVTPEEKIQYREIFRQWDSQGFGYLTGEKAKEILSQSGLPQSDLMQIWELSDPNNNGKLNQDEFAVAMHLIYRKLNGYDVPTTLPPELVPPSSRELSESVNMIKNMLKSDSIHNSSIGLGTHTSGANYAKSRSFNATPTINRNDATGYKHTDDENVYVSSSRYRVPSVPRSQNTSSYSSLSKSSSISSISENIGEDRSSKISELKKQIHEKQIMLEAYSYTADTAPISYNSSYSSDDVYELKNKIKNIQREINEKERSNPEWLNREFTRNSEELGSLLEQHKNLDDELNNMLVTIVPELISKIRETSNKIPDSKLELFKLREGSGGGSDLNIIGTGPGGEITESDRIKAKAQAMIQARMAAITGKSVNFGGGGSSSSINPRLLEEETDRINSEKAEREFKVAEIERSISKLQDSVIKASREREEIEDKYRKIERNKRDRESEMRKWEDGIGVDDDVSRFIQDLKRDSSSSSRYDYNSDTYSSSRDVSYNRRSSTSSTSSSVYTSVSNTTNTPPSSLSKSKSPEEREAFIKAEAERRMQEKLKALGVKKTSYSKSSPSSDPDSPTISDRLAREKAEAAERKARAEREAEERERIRTERLLAEKQKKAEQDAEKLRKMEEFEKKEEERRNQWLAEAKELEKAKDRKAREKEAAMREKELELERKRVEAAEKEKKLEEERSARIKREEEERAAEEERRRIEQEALVENAKAAREKAKKMEEEAKQREETAKREAERIKTKREDSTFSVKSFDSGSQTPTFVDSSSNNPFLNLSSQERKVVDANENDTIESTNPFFKFTSGAAAQSNVQSSQNDKQDDDDDWNVVNNEESSDDEFPPGNTKQLASKLFGSGYSFEPPNFESVKTTPPQSNSTPPPSKVPTSNVTAKSNSIPIPPPLPSNSNSIPVPPPLPNSNDVPIPPPLPNSNDIPIPPPLPNSNDVPIPPPLPNSNDVPIPPPLPSNSSVPPAPPLPTTSTVPPPPPQPQQPLSSGNKSQSLPLPSGSRNALLSQIQQGAKLKPTKTNDRSSPLVGGKTNDSNSSTQNSSGGVSQPAAGMGGLSGLGALFAGGVPKLKNRGGVETGSSPTENVASKSSPPTRQKTMGRRVSTDWFGNLSSDQLAGEETPKPQSIKTETPVNEGNNILGQSVTSPTSISTDNDIDYSQEFRVKSLFNYPGTGGADDLKFDAGIVFVAHPSKNPNNAEWWHGSIEVTGSKGWFPKNFVEIYKEEKEICKAKALYDYKAQNSTELDIKSGNIVSILDKSLNDWWKAEFEGSKGYVPANYVEEITSSSVLNKTSTDESNESDGSEDKTDEDNSSQDESSKDGSISKYHNITEIDNNTTQENLIESSSKKITKILPIDIPKVNIQGVNSPTTSSFKRPTLKVNINTLTPGKLTRKPSLEVARSPSPTRLFGASPIMSIPWMQLGDPHKDHDNTHLGVSPPNHSQIASRPESPVSPGQGPSVVSWTSIMDPETIKGITKEDRKRQEAIFELISTEQSYLRDLQMIIEVFYGPLQNILIEDELKIIFSNIEDILLCNTAILSDLEQRQKDDKLFVKNVGDILLKHSDDLVCYEIYCGKQLNASKFLQNKRNVNKTFSEFLKKAQQDPQCGSLDLSSFLLKPMQRITRYPLLIRQILHYTNKNDSDQEDLMKALHKAETILESTNEAAREQENKLKLTEISKLVDLEDLEEKLDLTSTTRSVGKRQFILEGALKKAKSGRNLYGYLFNDLLLLTQHNKKSVAKGYQYALYKPPILLNEIVVKRGQDETFQILHIGDVINLKAISISAKQQWVNQLETANGYCLEVENQKRKKGTIGTLKVTVYEAVIPIDANEKNSVNTYCQVQLNRQIFKTKNVKADIFPHWNQYLMFSVTTLEDTLKLSVYQYDKYSEDEYLGKAEIKLHFLEHYAGNETDKIKLQLQEVAPGRPFGSISDYHEEHMLKYEDGSMLGGLGWIEHQLPICAQELQLSIKVNSIDMQIDYVRFKRPNANTLTHIPNMNLMSYWLPDYHKICPNVSVTFKDKYFSRKEREILLNLKETLRELKGHIRHEYEVNGFLGTPSRKEKSKEKIFH</sequence>
<dbReference type="GO" id="GO:0006897">
    <property type="term" value="P:endocytosis"/>
    <property type="evidence" value="ECO:0007669"/>
    <property type="project" value="UniProtKB-KW"/>
</dbReference>
<evidence type="ECO:0000259" key="15">
    <source>
        <dbReference type="PROSITE" id="PS50002"/>
    </source>
</evidence>
<feature type="compositionally biased region" description="Low complexity" evidence="14">
    <location>
        <begin position="711"/>
        <end position="762"/>
    </location>
</feature>
<dbReference type="GO" id="GO:0042995">
    <property type="term" value="C:cell projection"/>
    <property type="evidence" value="ECO:0007669"/>
    <property type="project" value="UniProtKB-SubCell"/>
</dbReference>
<dbReference type="PROSITE" id="PS00018">
    <property type="entry name" value="EF_HAND_1"/>
    <property type="match status" value="1"/>
</dbReference>
<dbReference type="InterPro" id="IPR018247">
    <property type="entry name" value="EF_Hand_1_Ca_BS"/>
</dbReference>
<dbReference type="SMART" id="SM00325">
    <property type="entry name" value="RhoGEF"/>
    <property type="match status" value="1"/>
</dbReference>
<dbReference type="SUPFAM" id="SSF50729">
    <property type="entry name" value="PH domain-like"/>
    <property type="match status" value="1"/>
</dbReference>
<feature type="domain" description="WH2" evidence="21">
    <location>
        <begin position="1240"/>
        <end position="1257"/>
    </location>
</feature>
<keyword evidence="6" id="KW-0963">Cytoplasm</keyword>
<feature type="compositionally biased region" description="Polar residues" evidence="14">
    <location>
        <begin position="1317"/>
        <end position="1336"/>
    </location>
</feature>
<feature type="compositionally biased region" description="Acidic residues" evidence="14">
    <location>
        <begin position="1535"/>
        <end position="1552"/>
    </location>
</feature>
<feature type="compositionally biased region" description="Polar residues" evidence="14">
    <location>
        <begin position="1"/>
        <end position="18"/>
    </location>
</feature>
<evidence type="ECO:0000256" key="11">
    <source>
        <dbReference type="ARBA" id="ARBA00034103"/>
    </source>
</evidence>
<proteinExistence type="predicted"/>
<evidence type="ECO:0000259" key="16">
    <source>
        <dbReference type="PROSITE" id="PS50003"/>
    </source>
</evidence>
<evidence type="ECO:0000256" key="9">
    <source>
        <dbReference type="ARBA" id="ARBA00023018"/>
    </source>
</evidence>
<dbReference type="SUPFAM" id="SSF49562">
    <property type="entry name" value="C2 domain (Calcium/lipid-binding domain, CaLB)"/>
    <property type="match status" value="1"/>
</dbReference>
<evidence type="ECO:0000256" key="6">
    <source>
        <dbReference type="ARBA" id="ARBA00022490"/>
    </source>
</evidence>
<dbReference type="PROSITE" id="PS50003">
    <property type="entry name" value="PH_DOMAIN"/>
    <property type="match status" value="1"/>
</dbReference>
<keyword evidence="8" id="KW-0106">Calcium</keyword>
<dbReference type="InterPro" id="IPR035899">
    <property type="entry name" value="DBL_dom_sf"/>
</dbReference>
<dbReference type="Pfam" id="PF02205">
    <property type="entry name" value="WH2"/>
    <property type="match status" value="1"/>
</dbReference>
<evidence type="ECO:0000256" key="14">
    <source>
        <dbReference type="SAM" id="MobiDB-lite"/>
    </source>
</evidence>
<feature type="coiled-coil region" evidence="13">
    <location>
        <begin position="1888"/>
        <end position="1915"/>
    </location>
</feature>
<feature type="region of interest" description="Disordered" evidence="14">
    <location>
        <begin position="1"/>
        <end position="32"/>
    </location>
</feature>
<feature type="compositionally biased region" description="Polar residues" evidence="14">
    <location>
        <begin position="1362"/>
        <end position="1390"/>
    </location>
</feature>
<dbReference type="PROSITE" id="PS50004">
    <property type="entry name" value="C2"/>
    <property type="match status" value="1"/>
</dbReference>
<feature type="coiled-coil region" evidence="13">
    <location>
        <begin position="644"/>
        <end position="685"/>
    </location>
</feature>
<dbReference type="InterPro" id="IPR011992">
    <property type="entry name" value="EF-hand-dom_pair"/>
</dbReference>
<dbReference type="EMBL" id="LLXJ01000071">
    <property type="protein sequence ID" value="PKC15823.1"/>
    <property type="molecule type" value="Genomic_DNA"/>
</dbReference>
<evidence type="ECO:0000256" key="4">
    <source>
        <dbReference type="ARBA" id="ARBA00020728"/>
    </source>
</evidence>
<dbReference type="Pfam" id="PF00168">
    <property type="entry name" value="C2"/>
    <property type="match status" value="1"/>
</dbReference>
<dbReference type="SMART" id="SM00326">
    <property type="entry name" value="SH3"/>
    <property type="match status" value="2"/>
</dbReference>
<dbReference type="SUPFAM" id="SSF48065">
    <property type="entry name" value="DBL homology domain (DH-domain)"/>
    <property type="match status" value="1"/>
</dbReference>
<comment type="caution">
    <text evidence="22">The sequence shown here is derived from an EMBL/GenBank/DDBJ whole genome shotgun (WGS) entry which is preliminary data.</text>
</comment>
<evidence type="ECO:0000256" key="3">
    <source>
        <dbReference type="ARBA" id="ARBA00015110"/>
    </source>
</evidence>
<dbReference type="SMART" id="SM00054">
    <property type="entry name" value="EFh"/>
    <property type="match status" value="2"/>
</dbReference>
<dbReference type="SMART" id="SM00239">
    <property type="entry name" value="C2"/>
    <property type="match status" value="1"/>
</dbReference>
<feature type="coiled-coil region" evidence="13">
    <location>
        <begin position="481"/>
        <end position="508"/>
    </location>
</feature>
<evidence type="ECO:0000256" key="7">
    <source>
        <dbReference type="ARBA" id="ARBA00022583"/>
    </source>
</evidence>
<evidence type="ECO:0000259" key="18">
    <source>
        <dbReference type="PROSITE" id="PS50010"/>
    </source>
</evidence>
<feature type="compositionally biased region" description="Basic and acidic residues" evidence="14">
    <location>
        <begin position="763"/>
        <end position="785"/>
    </location>
</feature>
<reference evidence="22 23" key="2">
    <citation type="submission" date="2017-09" db="EMBL/GenBank/DDBJ databases">
        <title>Extensive intraspecific genome diversity in a model arbuscular mycorrhizal fungus.</title>
        <authorList>
            <person name="Chen E.C."/>
            <person name="Morin E."/>
            <person name="Beaudet D."/>
            <person name="Noel J."/>
            <person name="Ndikumana S."/>
            <person name="Charron P."/>
            <person name="St-Onge C."/>
            <person name="Giorgi J."/>
            <person name="Grigoriev I.V."/>
            <person name="Roux C."/>
            <person name="Martin F.M."/>
            <person name="Corradi N."/>
        </authorList>
    </citation>
    <scope>NUCLEOTIDE SEQUENCE [LARGE SCALE GENOMIC DNA]</scope>
    <source>
        <strain evidence="22 23">A5</strain>
    </source>
</reference>
<feature type="compositionally biased region" description="Pro residues" evidence="14">
    <location>
        <begin position="1143"/>
        <end position="1222"/>
    </location>
</feature>
<dbReference type="PROSITE" id="PS00741">
    <property type="entry name" value="DH_1"/>
    <property type="match status" value="1"/>
</dbReference>
<evidence type="ECO:0000256" key="8">
    <source>
        <dbReference type="ARBA" id="ARBA00022837"/>
    </source>
</evidence>
<dbReference type="Gene3D" id="1.10.238.10">
    <property type="entry name" value="EF-hand"/>
    <property type="match status" value="2"/>
</dbReference>
<feature type="domain" description="EH" evidence="19">
    <location>
        <begin position="46"/>
        <end position="127"/>
    </location>
</feature>
<keyword evidence="5 12" id="KW-0728">SH3 domain</keyword>
<feature type="domain" description="SH3" evidence="15">
    <location>
        <begin position="1398"/>
        <end position="1463"/>
    </location>
</feature>
<dbReference type="GO" id="GO:0035025">
    <property type="term" value="P:positive regulation of Rho protein signal transduction"/>
    <property type="evidence" value="ECO:0007669"/>
    <property type="project" value="TreeGrafter"/>
</dbReference>
<feature type="domain" description="SH3" evidence="15">
    <location>
        <begin position="1465"/>
        <end position="1524"/>
    </location>
</feature>
<feature type="domain" description="C2" evidence="17">
    <location>
        <begin position="2033"/>
        <end position="2150"/>
    </location>
</feature>
<evidence type="ECO:0000313" key="22">
    <source>
        <dbReference type="EMBL" id="PKC15823.1"/>
    </source>
</evidence>
<name>A0A2N0Q9Q6_9GLOM</name>
<feature type="region of interest" description="Disordered" evidence="14">
    <location>
        <begin position="1662"/>
        <end position="1698"/>
    </location>
</feature>
<gene>
    <name evidence="22" type="ORF">RhiirA5_407729</name>
</gene>
<dbReference type="CDD" id="cd00052">
    <property type="entry name" value="EH"/>
    <property type="match status" value="2"/>
</dbReference>
<dbReference type="InterPro" id="IPR003124">
    <property type="entry name" value="WH2_dom"/>
</dbReference>
<dbReference type="InterPro" id="IPR000219">
    <property type="entry name" value="DH_dom"/>
</dbReference>
<dbReference type="GO" id="GO:0035556">
    <property type="term" value="P:intracellular signal transduction"/>
    <property type="evidence" value="ECO:0007669"/>
    <property type="project" value="InterPro"/>
</dbReference>
<feature type="region of interest" description="Disordered" evidence="14">
    <location>
        <begin position="1529"/>
        <end position="1570"/>
    </location>
</feature>
<feature type="compositionally biased region" description="Basic and acidic residues" evidence="14">
    <location>
        <begin position="811"/>
        <end position="942"/>
    </location>
</feature>
<comment type="subcellular location">
    <subcellularLocation>
        <location evidence="1">Cell projection</location>
    </subcellularLocation>
    <subcellularLocation>
        <location evidence="2">Cytoplasm</location>
    </subcellularLocation>
    <subcellularLocation>
        <location evidence="11">Synapse</location>
    </subcellularLocation>
</comment>
<dbReference type="FunFam" id="2.30.30.40:FF:000072">
    <property type="entry name" value="Unconventional Myosin IB"/>
    <property type="match status" value="1"/>
</dbReference>
<dbReference type="SMART" id="SM00233">
    <property type="entry name" value="PH"/>
    <property type="match status" value="1"/>
</dbReference>
<keyword evidence="10" id="KW-0966">Cell projection</keyword>
<dbReference type="PROSITE" id="PS50002">
    <property type="entry name" value="SH3"/>
    <property type="match status" value="2"/>
</dbReference>
<keyword evidence="13" id="KW-0175">Coiled coil</keyword>
<feature type="region of interest" description="Disordered" evidence="14">
    <location>
        <begin position="708"/>
        <end position="1390"/>
    </location>
</feature>
<keyword evidence="7" id="KW-0254">Endocytosis</keyword>
<reference evidence="22 23" key="1">
    <citation type="submission" date="2016-04" db="EMBL/GenBank/DDBJ databases">
        <title>Genome analyses suggest a sexual origin of heterokaryosis in a supposedly ancient asexual fungus.</title>
        <authorList>
            <person name="Ropars J."/>
            <person name="Sedzielewska K."/>
            <person name="Noel J."/>
            <person name="Charron P."/>
            <person name="Farinelli L."/>
            <person name="Marton T."/>
            <person name="Kruger M."/>
            <person name="Pelin A."/>
            <person name="Brachmann A."/>
            <person name="Corradi N."/>
        </authorList>
    </citation>
    <scope>NUCLEOTIDE SEQUENCE [LARGE SCALE GENOMIC DNA]</scope>
    <source>
        <strain evidence="22 23">A5</strain>
    </source>
</reference>
<dbReference type="GO" id="GO:0005085">
    <property type="term" value="F:guanyl-nucleotide exchange factor activity"/>
    <property type="evidence" value="ECO:0007669"/>
    <property type="project" value="InterPro"/>
</dbReference>
<dbReference type="SUPFAM" id="SSF50044">
    <property type="entry name" value="SH3-domain"/>
    <property type="match status" value="2"/>
</dbReference>
<feature type="domain" description="EF-hand" evidence="20">
    <location>
        <begin position="282"/>
        <end position="317"/>
    </location>
</feature>
<dbReference type="SMART" id="SM00246">
    <property type="entry name" value="WH2"/>
    <property type="match status" value="1"/>
</dbReference>
<feature type="domain" description="PH" evidence="16">
    <location>
        <begin position="1940"/>
        <end position="2034"/>
    </location>
</feature>
<dbReference type="Proteomes" id="UP000232722">
    <property type="component" value="Unassembled WGS sequence"/>
</dbReference>
<feature type="compositionally biased region" description="Polar residues" evidence="14">
    <location>
        <begin position="985"/>
        <end position="1002"/>
    </location>
</feature>